<evidence type="ECO:0000256" key="3">
    <source>
        <dbReference type="ARBA" id="ARBA00023295"/>
    </source>
</evidence>
<dbReference type="Pfam" id="PF00722">
    <property type="entry name" value="Glyco_hydro_16"/>
    <property type="match status" value="1"/>
</dbReference>
<organism evidence="8 9">
    <name type="scientific">Bifiguratus adelaidae</name>
    <dbReference type="NCBI Taxonomy" id="1938954"/>
    <lineage>
        <taxon>Eukaryota</taxon>
        <taxon>Fungi</taxon>
        <taxon>Fungi incertae sedis</taxon>
        <taxon>Mucoromycota</taxon>
        <taxon>Mucoromycotina</taxon>
        <taxon>Endogonomycetes</taxon>
        <taxon>Endogonales</taxon>
        <taxon>Endogonales incertae sedis</taxon>
        <taxon>Bifiguratus</taxon>
    </lineage>
</organism>
<dbReference type="PANTHER" id="PTHR10963">
    <property type="entry name" value="GLYCOSYL HYDROLASE-RELATED"/>
    <property type="match status" value="1"/>
</dbReference>
<name>A0A261Y7A4_9FUNG</name>
<evidence type="ECO:0000259" key="7">
    <source>
        <dbReference type="PROSITE" id="PS51782"/>
    </source>
</evidence>
<keyword evidence="3" id="KW-0326">Glycosidase</keyword>
<dbReference type="Gene3D" id="3.10.350.10">
    <property type="entry name" value="LysM domain"/>
    <property type="match status" value="1"/>
</dbReference>
<evidence type="ECO:0000256" key="2">
    <source>
        <dbReference type="ARBA" id="ARBA00022801"/>
    </source>
</evidence>
<evidence type="ECO:0000313" key="9">
    <source>
        <dbReference type="Proteomes" id="UP000242875"/>
    </source>
</evidence>
<reference evidence="8 9" key="1">
    <citation type="journal article" date="2017" name="Mycologia">
        <title>Bifiguratus adelaidae, gen. et sp. nov., a new member of Mucoromycotina in endophytic and soil-dwelling habitats.</title>
        <authorList>
            <person name="Torres-Cruz T.J."/>
            <person name="Billingsley Tobias T.L."/>
            <person name="Almatruk M."/>
            <person name="Hesse C."/>
            <person name="Kuske C.R."/>
            <person name="Desiro A."/>
            <person name="Benucci G.M."/>
            <person name="Bonito G."/>
            <person name="Stajich J.E."/>
            <person name="Dunlap C."/>
            <person name="Arnold A.E."/>
            <person name="Porras-Alfaro A."/>
        </authorList>
    </citation>
    <scope>NUCLEOTIDE SEQUENCE [LARGE SCALE GENOMIC DNA]</scope>
    <source>
        <strain evidence="8 9">AZ0501</strain>
    </source>
</reference>
<evidence type="ECO:0000313" key="8">
    <source>
        <dbReference type="EMBL" id="OZJ06495.1"/>
    </source>
</evidence>
<evidence type="ECO:0000256" key="1">
    <source>
        <dbReference type="ARBA" id="ARBA00022729"/>
    </source>
</evidence>
<dbReference type="InterPro" id="IPR018392">
    <property type="entry name" value="LysM"/>
</dbReference>
<dbReference type="PANTHER" id="PTHR10963:SF22">
    <property type="entry name" value="GLYCOSIDASE CRH2-RELATED"/>
    <property type="match status" value="1"/>
</dbReference>
<dbReference type="SUPFAM" id="SSF49899">
    <property type="entry name" value="Concanavalin A-like lectins/glucanases"/>
    <property type="match status" value="1"/>
</dbReference>
<feature type="region of interest" description="Disordered" evidence="4">
    <location>
        <begin position="387"/>
        <end position="407"/>
    </location>
</feature>
<evidence type="ECO:0000256" key="4">
    <source>
        <dbReference type="SAM" id="MobiDB-lite"/>
    </source>
</evidence>
<feature type="domain" description="GH16" evidence="6">
    <location>
        <begin position="112"/>
        <end position="347"/>
    </location>
</feature>
<protein>
    <recommendedName>
        <fullName evidence="10">GH16 domain-containing protein</fullName>
    </recommendedName>
</protein>
<keyword evidence="1 5" id="KW-0732">Signal</keyword>
<comment type="caution">
    <text evidence="8">The sequence shown here is derived from an EMBL/GenBank/DDBJ whole genome shotgun (WGS) entry which is preliminary data.</text>
</comment>
<feature type="region of interest" description="Disordered" evidence="4">
    <location>
        <begin position="93"/>
        <end position="114"/>
    </location>
</feature>
<dbReference type="OrthoDB" id="4781at2759"/>
<dbReference type="InterPro" id="IPR050546">
    <property type="entry name" value="Glycosyl_Hydrlase_16"/>
</dbReference>
<evidence type="ECO:0000259" key="6">
    <source>
        <dbReference type="PROSITE" id="PS51762"/>
    </source>
</evidence>
<dbReference type="GO" id="GO:0005975">
    <property type="term" value="P:carbohydrate metabolic process"/>
    <property type="evidence" value="ECO:0007669"/>
    <property type="project" value="InterPro"/>
</dbReference>
<keyword evidence="9" id="KW-1185">Reference proteome</keyword>
<gene>
    <name evidence="8" type="ORF">BZG36_00554</name>
</gene>
<dbReference type="InterPro" id="IPR036779">
    <property type="entry name" value="LysM_dom_sf"/>
</dbReference>
<sequence length="407" mass="44762">MKLSLCAVWALALCAEAVTQPKLTCAKQYKIKRSDTVSSITHTNHITKHNIYVWNPFLKTDASNLHDYATICLSPPHGTSSSTTKSMVAQKTTTTKASSTLTTPSATPTVNRSQYKPDVPAVKNVCRSYRENFHNTKIIEASDWYPAGTDVDILNLSGTPKAYKVAHGLLSMRFLKPKYDAIGKQLEPALASTLSFAFLMQYGNVTVRMKANPVDGTATALNSMSASADEIDDEGRAAGGADQYPWLPNGGGVATGYHTYRFEWAWNYLSWYVDGQLVRTVYKSDNKQANGDYFWPVDPSQIQFGIWDGGFANYYWAGGPIKSTTWGNATYLETLIDWIQIDCDPEYNTVIPIRPGNLNAVSKASIGGEHASDIQAAARFVGKQMQHANVPKHASPGKARKARKGRQ</sequence>
<dbReference type="InterPro" id="IPR000757">
    <property type="entry name" value="Beta-glucanase-like"/>
</dbReference>
<keyword evidence="2" id="KW-0378">Hydrolase</keyword>
<dbReference type="EMBL" id="MVBO01000003">
    <property type="protein sequence ID" value="OZJ06495.1"/>
    <property type="molecule type" value="Genomic_DNA"/>
</dbReference>
<dbReference type="GO" id="GO:0004553">
    <property type="term" value="F:hydrolase activity, hydrolyzing O-glycosyl compounds"/>
    <property type="evidence" value="ECO:0007669"/>
    <property type="project" value="InterPro"/>
</dbReference>
<dbReference type="Gene3D" id="2.60.120.200">
    <property type="match status" value="1"/>
</dbReference>
<feature type="compositionally biased region" description="Low complexity" evidence="4">
    <location>
        <begin position="93"/>
        <end position="109"/>
    </location>
</feature>
<accession>A0A261Y7A4</accession>
<dbReference type="AlphaFoldDB" id="A0A261Y7A4"/>
<feature type="compositionally biased region" description="Basic residues" evidence="4">
    <location>
        <begin position="398"/>
        <end position="407"/>
    </location>
</feature>
<feature type="signal peptide" evidence="5">
    <location>
        <begin position="1"/>
        <end position="19"/>
    </location>
</feature>
<evidence type="ECO:0008006" key="10">
    <source>
        <dbReference type="Google" id="ProtNLM"/>
    </source>
</evidence>
<dbReference type="InterPro" id="IPR013320">
    <property type="entry name" value="ConA-like_dom_sf"/>
</dbReference>
<proteinExistence type="predicted"/>
<dbReference type="PROSITE" id="PS51762">
    <property type="entry name" value="GH16_2"/>
    <property type="match status" value="1"/>
</dbReference>
<evidence type="ECO:0000256" key="5">
    <source>
        <dbReference type="SAM" id="SignalP"/>
    </source>
</evidence>
<dbReference type="Proteomes" id="UP000242875">
    <property type="component" value="Unassembled WGS sequence"/>
</dbReference>
<feature type="chain" id="PRO_5012537404" description="GH16 domain-containing protein" evidence="5">
    <location>
        <begin position="20"/>
        <end position="407"/>
    </location>
</feature>
<feature type="domain" description="LysM" evidence="7">
    <location>
        <begin position="27"/>
        <end position="73"/>
    </location>
</feature>
<dbReference type="PROSITE" id="PS51782">
    <property type="entry name" value="LYSM"/>
    <property type="match status" value="1"/>
</dbReference>